<dbReference type="InterPro" id="IPR012132">
    <property type="entry name" value="GMC_OxRdtase"/>
</dbReference>
<dbReference type="Pfam" id="PF05199">
    <property type="entry name" value="GMC_oxred_C"/>
    <property type="match status" value="1"/>
</dbReference>
<reference evidence="4 5" key="1">
    <citation type="submission" date="2018-06" db="EMBL/GenBank/DDBJ databases">
        <title>Complete Genomes of Monosporascus.</title>
        <authorList>
            <person name="Robinson A.J."/>
            <person name="Natvig D.O."/>
        </authorList>
    </citation>
    <scope>NUCLEOTIDE SEQUENCE [LARGE SCALE GENOMIC DNA]</scope>
    <source>
        <strain evidence="4 5">CBS 110550</strain>
    </source>
</reference>
<comment type="caution">
    <text evidence="4">The sequence shown here is derived from an EMBL/GenBank/DDBJ whole genome shotgun (WGS) entry which is preliminary data.</text>
</comment>
<name>A0A4V1X8V7_9PEZI</name>
<protein>
    <recommendedName>
        <fullName evidence="3">Glucose-methanol-choline oxidoreductase N-terminal domain-containing protein</fullName>
    </recommendedName>
</protein>
<organism evidence="4 5">
    <name type="scientific">Monosporascus ibericus</name>
    <dbReference type="NCBI Taxonomy" id="155417"/>
    <lineage>
        <taxon>Eukaryota</taxon>
        <taxon>Fungi</taxon>
        <taxon>Dikarya</taxon>
        <taxon>Ascomycota</taxon>
        <taxon>Pezizomycotina</taxon>
        <taxon>Sordariomycetes</taxon>
        <taxon>Xylariomycetidae</taxon>
        <taxon>Xylariales</taxon>
        <taxon>Xylariales incertae sedis</taxon>
        <taxon>Monosporascus</taxon>
    </lineage>
</organism>
<evidence type="ECO:0000256" key="1">
    <source>
        <dbReference type="ARBA" id="ARBA00010790"/>
    </source>
</evidence>
<gene>
    <name evidence="4" type="ORF">DL764_009813</name>
</gene>
<feature type="binding site" evidence="2">
    <location>
        <position position="96"/>
    </location>
    <ligand>
        <name>FAD</name>
        <dbReference type="ChEBI" id="CHEBI:57692"/>
    </ligand>
</feature>
<dbReference type="EMBL" id="QJNU01001010">
    <property type="protein sequence ID" value="RYO81092.1"/>
    <property type="molecule type" value="Genomic_DNA"/>
</dbReference>
<dbReference type="InterPro" id="IPR000172">
    <property type="entry name" value="GMC_OxRdtase_N"/>
</dbReference>
<dbReference type="STRING" id="155417.A0A4V1X8V7"/>
<dbReference type="Gene3D" id="3.30.560.10">
    <property type="entry name" value="Glucose Oxidase, domain 3"/>
    <property type="match status" value="1"/>
</dbReference>
<keyword evidence="2" id="KW-0285">Flavoprotein</keyword>
<dbReference type="AlphaFoldDB" id="A0A4V1X8V7"/>
<evidence type="ECO:0000313" key="4">
    <source>
        <dbReference type="EMBL" id="RYO81092.1"/>
    </source>
</evidence>
<feature type="domain" description="Glucose-methanol-choline oxidoreductase N-terminal" evidence="3">
    <location>
        <begin position="281"/>
        <end position="295"/>
    </location>
</feature>
<dbReference type="GO" id="GO:0050660">
    <property type="term" value="F:flavin adenine dinucleotide binding"/>
    <property type="evidence" value="ECO:0007669"/>
    <property type="project" value="InterPro"/>
</dbReference>
<dbReference type="Pfam" id="PF00732">
    <property type="entry name" value="GMC_oxred_N"/>
    <property type="match status" value="1"/>
</dbReference>
<feature type="binding site" evidence="2">
    <location>
        <begin position="543"/>
        <end position="544"/>
    </location>
    <ligand>
        <name>FAD</name>
        <dbReference type="ChEBI" id="CHEBI:57692"/>
    </ligand>
</feature>
<dbReference type="PROSITE" id="PS51257">
    <property type="entry name" value="PROKAR_LIPOPROTEIN"/>
    <property type="match status" value="1"/>
</dbReference>
<sequence length="612" mass="66833">MGLYKALPDNIQEVDIIIAGGGAVGCVVASRLAQADSQLSILVIEGGQDNYNLPQVIHPALFRTNLVPDSATCLHYRSGREEQLLNRELLAPAGGVLGGGSSVNGLLYVRAQQCDYDSWNMTGWSSNDVLPFLKNSETYHGPGDKEQHGYDGPLDVSTGAHPGAMLGKDFVAAMKEVGCPEVEDLQDLRTGHGVAKSYAYVSPKDGRRQDVAHTYLHPQLQDGKHPNLHVLVESQVIRVLFHHNHQASGVEYRPNPKHQSGSLQGPTQTIKATKLIILAAGALGTPPILERSGVGDPEILGRAGVQNICSLPGVGHDYQDHQLLQCYYESYASPSDTLDRVYNGTLKIPDLLANGDKILSWNGFDASSKIRPSEPELEALGHDFREAWDKDFANAPSRPLASMVFYSGILGNPSGLPIDAYFTICTCAAYPYSRGRVHITGPGIDHPVDFMPGYLSDPNGIDMKTHVWVYKKQREVVRRMQSYRGAIISRHPQFPQGSKASFTAEVENDQKQPASLVKRDIEYSPEDDQAIERWVRENLSVCWHFLGTCKMAPAEEMGVVDESLSVHGVQRLKIADLSIAPKMISANTYSTAMMVGGKAADIFITELGLGKK</sequence>
<evidence type="ECO:0000256" key="2">
    <source>
        <dbReference type="PIRSR" id="PIRSR000137-2"/>
    </source>
</evidence>
<keyword evidence="5" id="KW-1185">Reference proteome</keyword>
<dbReference type="SUPFAM" id="SSF54373">
    <property type="entry name" value="FAD-linked reductases, C-terminal domain"/>
    <property type="match status" value="1"/>
</dbReference>
<dbReference type="Proteomes" id="UP000293360">
    <property type="component" value="Unassembled WGS sequence"/>
</dbReference>
<accession>A0A4V1X8V7</accession>
<keyword evidence="2" id="KW-0274">FAD</keyword>
<dbReference type="PANTHER" id="PTHR11552:SF78">
    <property type="entry name" value="GLUCOSE-METHANOL-CHOLINE OXIDOREDUCTASE N-TERMINAL DOMAIN-CONTAINING PROTEIN"/>
    <property type="match status" value="1"/>
</dbReference>
<dbReference type="PIRSF" id="PIRSF000137">
    <property type="entry name" value="Alcohol_oxidase"/>
    <property type="match status" value="1"/>
</dbReference>
<dbReference type="Gene3D" id="3.50.50.60">
    <property type="entry name" value="FAD/NAD(P)-binding domain"/>
    <property type="match status" value="1"/>
</dbReference>
<dbReference type="GO" id="GO:0016614">
    <property type="term" value="F:oxidoreductase activity, acting on CH-OH group of donors"/>
    <property type="evidence" value="ECO:0007669"/>
    <property type="project" value="InterPro"/>
</dbReference>
<dbReference type="InterPro" id="IPR036188">
    <property type="entry name" value="FAD/NAD-bd_sf"/>
</dbReference>
<dbReference type="InterPro" id="IPR007867">
    <property type="entry name" value="GMC_OxRtase_C"/>
</dbReference>
<evidence type="ECO:0000259" key="3">
    <source>
        <dbReference type="PROSITE" id="PS00624"/>
    </source>
</evidence>
<comment type="cofactor">
    <cofactor evidence="2">
        <name>FAD</name>
        <dbReference type="ChEBI" id="CHEBI:57692"/>
    </cofactor>
</comment>
<comment type="similarity">
    <text evidence="1">Belongs to the GMC oxidoreductase family.</text>
</comment>
<evidence type="ECO:0000313" key="5">
    <source>
        <dbReference type="Proteomes" id="UP000293360"/>
    </source>
</evidence>
<feature type="binding site" evidence="2">
    <location>
        <position position="236"/>
    </location>
    <ligand>
        <name>FAD</name>
        <dbReference type="ChEBI" id="CHEBI:57692"/>
    </ligand>
</feature>
<dbReference type="SUPFAM" id="SSF51905">
    <property type="entry name" value="FAD/NAD(P)-binding domain"/>
    <property type="match status" value="1"/>
</dbReference>
<dbReference type="PANTHER" id="PTHR11552">
    <property type="entry name" value="GLUCOSE-METHANOL-CHOLINE GMC OXIDOREDUCTASE"/>
    <property type="match status" value="1"/>
</dbReference>
<dbReference type="OrthoDB" id="269227at2759"/>
<dbReference type="PROSITE" id="PS00624">
    <property type="entry name" value="GMC_OXRED_2"/>
    <property type="match status" value="1"/>
</dbReference>
<proteinExistence type="inferred from homology"/>